<dbReference type="AlphaFoldDB" id="A0A2P2NYE0"/>
<feature type="compositionally biased region" description="Basic and acidic residues" evidence="1">
    <location>
        <begin position="13"/>
        <end position="28"/>
    </location>
</feature>
<accession>A0A2P2NYE0</accession>
<feature type="compositionally biased region" description="Basic residues" evidence="1">
    <location>
        <begin position="1"/>
        <end position="12"/>
    </location>
</feature>
<proteinExistence type="predicted"/>
<dbReference type="EMBL" id="GGEC01066990">
    <property type="protein sequence ID" value="MBX47474.1"/>
    <property type="molecule type" value="Transcribed_RNA"/>
</dbReference>
<evidence type="ECO:0000313" key="2">
    <source>
        <dbReference type="EMBL" id="MBX47474.1"/>
    </source>
</evidence>
<name>A0A2P2NYE0_RHIMU</name>
<sequence length="36" mass="4605">MPKWRRGRRRKGREGGSWRERRWREQKHTRNLSGQE</sequence>
<evidence type="ECO:0000256" key="1">
    <source>
        <dbReference type="SAM" id="MobiDB-lite"/>
    </source>
</evidence>
<organism evidence="2">
    <name type="scientific">Rhizophora mucronata</name>
    <name type="common">Asiatic mangrove</name>
    <dbReference type="NCBI Taxonomy" id="61149"/>
    <lineage>
        <taxon>Eukaryota</taxon>
        <taxon>Viridiplantae</taxon>
        <taxon>Streptophyta</taxon>
        <taxon>Embryophyta</taxon>
        <taxon>Tracheophyta</taxon>
        <taxon>Spermatophyta</taxon>
        <taxon>Magnoliopsida</taxon>
        <taxon>eudicotyledons</taxon>
        <taxon>Gunneridae</taxon>
        <taxon>Pentapetalae</taxon>
        <taxon>rosids</taxon>
        <taxon>fabids</taxon>
        <taxon>Malpighiales</taxon>
        <taxon>Rhizophoraceae</taxon>
        <taxon>Rhizophora</taxon>
    </lineage>
</organism>
<reference evidence="2" key="1">
    <citation type="submission" date="2018-02" db="EMBL/GenBank/DDBJ databases">
        <title>Rhizophora mucronata_Transcriptome.</title>
        <authorList>
            <person name="Meera S.P."/>
            <person name="Sreeshan A."/>
            <person name="Augustine A."/>
        </authorList>
    </citation>
    <scope>NUCLEOTIDE SEQUENCE</scope>
    <source>
        <tissue evidence="2">Leaf</tissue>
    </source>
</reference>
<protein>
    <submittedName>
        <fullName evidence="2">Uncharacterized protein</fullName>
    </submittedName>
</protein>
<feature type="region of interest" description="Disordered" evidence="1">
    <location>
        <begin position="1"/>
        <end position="36"/>
    </location>
</feature>